<name>A0AAD8H5W9_9APIA</name>
<dbReference type="GO" id="GO:0016020">
    <property type="term" value="C:membrane"/>
    <property type="evidence" value="ECO:0007669"/>
    <property type="project" value="UniProtKB-SubCell"/>
</dbReference>
<dbReference type="InterPro" id="IPR036259">
    <property type="entry name" value="MFS_trans_sf"/>
</dbReference>
<feature type="transmembrane region" description="Helical" evidence="7">
    <location>
        <begin position="167"/>
        <end position="187"/>
    </location>
</feature>
<dbReference type="PANTHER" id="PTHR11654">
    <property type="entry name" value="OLIGOPEPTIDE TRANSPORTER-RELATED"/>
    <property type="match status" value="1"/>
</dbReference>
<feature type="transmembrane region" description="Helical" evidence="7">
    <location>
        <begin position="49"/>
        <end position="67"/>
    </location>
</feature>
<feature type="transmembrane region" description="Helical" evidence="7">
    <location>
        <begin position="518"/>
        <end position="540"/>
    </location>
</feature>
<reference evidence="8" key="1">
    <citation type="submission" date="2023-02" db="EMBL/GenBank/DDBJ databases">
        <title>Genome of toxic invasive species Heracleum sosnowskyi carries increased number of genes despite the absence of recent whole-genome duplications.</title>
        <authorList>
            <person name="Schelkunov M."/>
            <person name="Shtratnikova V."/>
            <person name="Makarenko M."/>
            <person name="Klepikova A."/>
            <person name="Omelchenko D."/>
            <person name="Novikova G."/>
            <person name="Obukhova E."/>
            <person name="Bogdanov V."/>
            <person name="Penin A."/>
            <person name="Logacheva M."/>
        </authorList>
    </citation>
    <scope>NUCLEOTIDE SEQUENCE</scope>
    <source>
        <strain evidence="8">Hsosn_3</strain>
        <tissue evidence="8">Leaf</tissue>
    </source>
</reference>
<feature type="transmembrane region" description="Helical" evidence="7">
    <location>
        <begin position="474"/>
        <end position="497"/>
    </location>
</feature>
<feature type="transmembrane region" description="Helical" evidence="7">
    <location>
        <begin position="199"/>
        <end position="219"/>
    </location>
</feature>
<evidence type="ECO:0000313" key="8">
    <source>
        <dbReference type="EMBL" id="KAK1360177.1"/>
    </source>
</evidence>
<feature type="transmembrane region" description="Helical" evidence="7">
    <location>
        <begin position="121"/>
        <end position="147"/>
    </location>
</feature>
<keyword evidence="9" id="KW-1185">Reference proteome</keyword>
<dbReference type="Pfam" id="PF00854">
    <property type="entry name" value="PTR2"/>
    <property type="match status" value="1"/>
</dbReference>
<comment type="similarity">
    <text evidence="2">Belongs to the major facilitator superfamily. Proton-dependent oligopeptide transporter (POT/PTR) (TC 2.A.17) family.</text>
</comment>
<dbReference type="Proteomes" id="UP001237642">
    <property type="component" value="Unassembled WGS sequence"/>
</dbReference>
<keyword evidence="5 7" id="KW-0472">Membrane</keyword>
<evidence type="ECO:0000256" key="7">
    <source>
        <dbReference type="SAM" id="Phobius"/>
    </source>
</evidence>
<reference evidence="8" key="2">
    <citation type="submission" date="2023-05" db="EMBL/GenBank/DDBJ databases">
        <authorList>
            <person name="Schelkunov M.I."/>
        </authorList>
    </citation>
    <scope>NUCLEOTIDE SEQUENCE</scope>
    <source>
        <strain evidence="8">Hsosn_3</strain>
        <tissue evidence="8">Leaf</tissue>
    </source>
</reference>
<organism evidence="8 9">
    <name type="scientific">Heracleum sosnowskyi</name>
    <dbReference type="NCBI Taxonomy" id="360622"/>
    <lineage>
        <taxon>Eukaryota</taxon>
        <taxon>Viridiplantae</taxon>
        <taxon>Streptophyta</taxon>
        <taxon>Embryophyta</taxon>
        <taxon>Tracheophyta</taxon>
        <taxon>Spermatophyta</taxon>
        <taxon>Magnoliopsida</taxon>
        <taxon>eudicotyledons</taxon>
        <taxon>Gunneridae</taxon>
        <taxon>Pentapetalae</taxon>
        <taxon>asterids</taxon>
        <taxon>campanulids</taxon>
        <taxon>Apiales</taxon>
        <taxon>Apiaceae</taxon>
        <taxon>Apioideae</taxon>
        <taxon>apioid superclade</taxon>
        <taxon>Tordylieae</taxon>
        <taxon>Tordyliinae</taxon>
        <taxon>Heracleum</taxon>
    </lineage>
</organism>
<proteinExistence type="inferred from homology"/>
<feature type="transmembrane region" description="Helical" evidence="7">
    <location>
        <begin position="353"/>
        <end position="373"/>
    </location>
</feature>
<evidence type="ECO:0000256" key="2">
    <source>
        <dbReference type="ARBA" id="ARBA00005982"/>
    </source>
</evidence>
<dbReference type="GO" id="GO:0006857">
    <property type="term" value="P:oligopeptide transport"/>
    <property type="evidence" value="ECO:0007669"/>
    <property type="project" value="InterPro"/>
</dbReference>
<comment type="similarity">
    <text evidence="6">Belongs to the major facilitator superfamily. Phosphate:H(+) symporter (TC 2.A.1.9) family.</text>
</comment>
<evidence type="ECO:0000256" key="6">
    <source>
        <dbReference type="ARBA" id="ARBA00044504"/>
    </source>
</evidence>
<dbReference type="AlphaFoldDB" id="A0AAD8H5W9"/>
<evidence type="ECO:0000256" key="1">
    <source>
        <dbReference type="ARBA" id="ARBA00004141"/>
    </source>
</evidence>
<dbReference type="EMBL" id="JAUIZM010000010">
    <property type="protein sequence ID" value="KAK1360177.1"/>
    <property type="molecule type" value="Genomic_DNA"/>
</dbReference>
<keyword evidence="4 7" id="KW-1133">Transmembrane helix</keyword>
<dbReference type="InterPro" id="IPR018456">
    <property type="entry name" value="PTR2_symporter_CS"/>
</dbReference>
<dbReference type="CDD" id="cd17416">
    <property type="entry name" value="MFS_NPF1_2"/>
    <property type="match status" value="1"/>
</dbReference>
<feature type="transmembrane region" description="Helical" evidence="7">
    <location>
        <begin position="73"/>
        <end position="94"/>
    </location>
</feature>
<dbReference type="Gene3D" id="1.20.1250.20">
    <property type="entry name" value="MFS general substrate transporter like domains"/>
    <property type="match status" value="1"/>
</dbReference>
<evidence type="ECO:0000256" key="5">
    <source>
        <dbReference type="ARBA" id="ARBA00023136"/>
    </source>
</evidence>
<evidence type="ECO:0000313" key="9">
    <source>
        <dbReference type="Proteomes" id="UP001237642"/>
    </source>
</evidence>
<dbReference type="PROSITE" id="PS01022">
    <property type="entry name" value="PTR2_1"/>
    <property type="match status" value="1"/>
</dbReference>
<evidence type="ECO:0000256" key="4">
    <source>
        <dbReference type="ARBA" id="ARBA00022989"/>
    </source>
</evidence>
<sequence length="619" mass="68503">MRQKGGLVTMPFIIANEAFEKVASYGLVPNMILYLIQDYRMGLTQGQNLIFFWSAATNFSPLVGALVSDSYLGRYLTIAIASIFSFLGMSILWLTAMIPQARPGPCDPQTQACKSTSTSQYLVLLCSFILLSIGAGGIRPCSMAFGADQIDNKENPMNQKMLERFFGWYYASAAVALLLAYSGIVYIQEHFGWKLGFGVPTVLMSLSAFLFFLASSLYIKQKVKTNLLSSFMQVTALSYKNRKLQLPSVDSNMWYSLTDSECHRPTDKLRFMNKACIIKNPEQIGPNNIALNPSNICTVDQVEALKALIRVLPLWSTSIMMSINISQVSFGLLQAQTMDRHLIGDFKIPAGSFIMFGIGTIFIWIVLYDRIIIPLASKVRGKPVHLGTKERMGIGLICSFMSMIVSAIVEHIRRTKAIEQGFKDNPDGLVNMSAYWLVFQHVLGGLAQAFTAVAQTEFCYSEFPKSMASIASAMFGLGTAFANLLASAILSTVNNITSKGGKESWTSTNVNKGHYERYYCLLAIMSAVNLLYFIVCSWAYGPCVEQKKGFGLENIEVSGSLEEELLQVSRPREKDDEGDPIKELSEARSALPDYSNLHNRVAHETENGGEFSKSIVSKA</sequence>
<gene>
    <name evidence="8" type="ORF">POM88_044651</name>
</gene>
<keyword evidence="3 7" id="KW-0812">Transmembrane</keyword>
<comment type="subcellular location">
    <subcellularLocation>
        <location evidence="1">Membrane</location>
        <topology evidence="1">Multi-pass membrane protein</topology>
    </subcellularLocation>
</comment>
<protein>
    <submittedName>
        <fullName evidence="8">Proton-dependent oligopeptide transporter</fullName>
    </submittedName>
</protein>
<dbReference type="InterPro" id="IPR000109">
    <property type="entry name" value="POT_fam"/>
</dbReference>
<comment type="caution">
    <text evidence="8">The sequence shown here is derived from an EMBL/GenBank/DDBJ whole genome shotgun (WGS) entry which is preliminary data.</text>
</comment>
<feature type="transmembrane region" description="Helical" evidence="7">
    <location>
        <begin position="433"/>
        <end position="454"/>
    </location>
</feature>
<dbReference type="SUPFAM" id="SSF103473">
    <property type="entry name" value="MFS general substrate transporter"/>
    <property type="match status" value="1"/>
</dbReference>
<feature type="transmembrane region" description="Helical" evidence="7">
    <location>
        <begin position="393"/>
        <end position="412"/>
    </location>
</feature>
<dbReference type="GO" id="GO:0022857">
    <property type="term" value="F:transmembrane transporter activity"/>
    <property type="evidence" value="ECO:0007669"/>
    <property type="project" value="InterPro"/>
</dbReference>
<evidence type="ECO:0000256" key="3">
    <source>
        <dbReference type="ARBA" id="ARBA00022692"/>
    </source>
</evidence>
<accession>A0AAD8H5W9</accession>